<organism evidence="5">
    <name type="scientific">bioreactor metagenome</name>
    <dbReference type="NCBI Taxonomy" id="1076179"/>
    <lineage>
        <taxon>unclassified sequences</taxon>
        <taxon>metagenomes</taxon>
        <taxon>ecological metagenomes</taxon>
    </lineage>
</organism>
<dbReference type="GO" id="GO:0005737">
    <property type="term" value="C:cytoplasm"/>
    <property type="evidence" value="ECO:0007669"/>
    <property type="project" value="UniProtKB-ARBA"/>
</dbReference>
<dbReference type="SUPFAM" id="SSF55315">
    <property type="entry name" value="L30e-like"/>
    <property type="match status" value="1"/>
</dbReference>
<dbReference type="InterPro" id="IPR053888">
    <property type="entry name" value="MRM3-like_sub_bind"/>
</dbReference>
<dbReference type="InterPro" id="IPR029026">
    <property type="entry name" value="tRNA_m1G_MTases_N"/>
</dbReference>
<dbReference type="EMBL" id="VSSQ01057566">
    <property type="protein sequence ID" value="MPN11361.1"/>
    <property type="molecule type" value="Genomic_DNA"/>
</dbReference>
<evidence type="ECO:0000256" key="1">
    <source>
        <dbReference type="ARBA" id="ARBA00007228"/>
    </source>
</evidence>
<gene>
    <name evidence="5" type="primary">rlmB_41</name>
    <name evidence="5" type="ORF">SDC9_158662</name>
</gene>
<dbReference type="InterPro" id="IPR029064">
    <property type="entry name" value="Ribosomal_eL30-like_sf"/>
</dbReference>
<dbReference type="CDD" id="cd18095">
    <property type="entry name" value="SpoU-like_rRNA-MTase"/>
    <property type="match status" value="1"/>
</dbReference>
<dbReference type="PANTHER" id="PTHR43191">
    <property type="entry name" value="RRNA METHYLTRANSFERASE 3"/>
    <property type="match status" value="1"/>
</dbReference>
<accession>A0A645FAM9</accession>
<dbReference type="InterPro" id="IPR013123">
    <property type="entry name" value="SpoU_subst-bd"/>
</dbReference>
<keyword evidence="3 5" id="KW-0808">Transferase</keyword>
<dbReference type="GO" id="GO:0003723">
    <property type="term" value="F:RNA binding"/>
    <property type="evidence" value="ECO:0007669"/>
    <property type="project" value="InterPro"/>
</dbReference>
<dbReference type="GO" id="GO:0032259">
    <property type="term" value="P:methylation"/>
    <property type="evidence" value="ECO:0007669"/>
    <property type="project" value="UniProtKB-KW"/>
</dbReference>
<dbReference type="PANTHER" id="PTHR43191:SF2">
    <property type="entry name" value="RRNA METHYLTRANSFERASE 3, MITOCHONDRIAL"/>
    <property type="match status" value="1"/>
</dbReference>
<keyword evidence="2 5" id="KW-0489">Methyltransferase</keyword>
<protein>
    <submittedName>
        <fullName evidence="5">23S rRNA (Guanosine-2'-O-)-methyltransferase RlmB</fullName>
        <ecNumber evidence="5">2.1.1.185</ecNumber>
    </submittedName>
</protein>
<dbReference type="InterPro" id="IPR051259">
    <property type="entry name" value="rRNA_Methyltransferase"/>
</dbReference>
<evidence type="ECO:0000259" key="4">
    <source>
        <dbReference type="SMART" id="SM00967"/>
    </source>
</evidence>
<dbReference type="EC" id="2.1.1.185" evidence="5"/>
<dbReference type="GO" id="GO:0008173">
    <property type="term" value="F:RNA methyltransferase activity"/>
    <property type="evidence" value="ECO:0007669"/>
    <property type="project" value="InterPro"/>
</dbReference>
<comment type="similarity">
    <text evidence="1">Belongs to the class IV-like SAM-binding methyltransferase superfamily. RNA methyltransferase TrmH family.</text>
</comment>
<dbReference type="AlphaFoldDB" id="A0A645FAM9"/>
<dbReference type="Pfam" id="PF00588">
    <property type="entry name" value="SpoU_methylase"/>
    <property type="match status" value="1"/>
</dbReference>
<dbReference type="InterPro" id="IPR001537">
    <property type="entry name" value="SpoU_MeTrfase"/>
</dbReference>
<proteinExistence type="inferred from homology"/>
<name>A0A645FAM9_9ZZZZ</name>
<sequence length="283" mass="31622">MLPYGLFYLVNCIYELNTANNLTDKVFNMNEIMKLPNALLSLTRALQKSKTRRSENLFLAEGKKVCSDLLNSNYKTKFVIINNDDIDKEIYKLIDGFCKKGVTVYETKNNVFESLCDAVSPQGIIGVVEQRKYAPTPNESFVALDNISDPGNVGTIIRTADWFGVKQMILIGDCADMYNPKVVRSSMGSIFRMKLINADNTINVFTKNFDKIEILAATLDAKLALTELNKKNKFGLIVGNETRGISLFLEDVITQKFIINGYGTAESLNVAIATGISLFHLIR</sequence>
<comment type="caution">
    <text evidence="5">The sequence shown here is derived from an EMBL/GenBank/DDBJ whole genome shotgun (WGS) entry which is preliminary data.</text>
</comment>
<dbReference type="Pfam" id="PF22435">
    <property type="entry name" value="MRM3-like_sub_bind"/>
    <property type="match status" value="1"/>
</dbReference>
<dbReference type="SUPFAM" id="SSF75217">
    <property type="entry name" value="alpha/beta knot"/>
    <property type="match status" value="1"/>
</dbReference>
<feature type="domain" description="RNA 2-O ribose methyltransferase substrate binding" evidence="4">
    <location>
        <begin position="59"/>
        <end position="134"/>
    </location>
</feature>
<reference evidence="5" key="1">
    <citation type="submission" date="2019-08" db="EMBL/GenBank/DDBJ databases">
        <authorList>
            <person name="Kucharzyk K."/>
            <person name="Murdoch R.W."/>
            <person name="Higgins S."/>
            <person name="Loffler F."/>
        </authorList>
    </citation>
    <scope>NUCLEOTIDE SEQUENCE</scope>
</reference>
<dbReference type="Gene3D" id="3.40.1280.10">
    <property type="match status" value="1"/>
</dbReference>
<dbReference type="Gene3D" id="3.30.1330.30">
    <property type="match status" value="1"/>
</dbReference>
<evidence type="ECO:0000256" key="3">
    <source>
        <dbReference type="ARBA" id="ARBA00022679"/>
    </source>
</evidence>
<dbReference type="SMART" id="SM00967">
    <property type="entry name" value="SpoU_sub_bind"/>
    <property type="match status" value="1"/>
</dbReference>
<evidence type="ECO:0000256" key="2">
    <source>
        <dbReference type="ARBA" id="ARBA00022603"/>
    </source>
</evidence>
<dbReference type="GO" id="GO:0006396">
    <property type="term" value="P:RNA processing"/>
    <property type="evidence" value="ECO:0007669"/>
    <property type="project" value="InterPro"/>
</dbReference>
<evidence type="ECO:0000313" key="5">
    <source>
        <dbReference type="EMBL" id="MPN11361.1"/>
    </source>
</evidence>
<dbReference type="InterPro" id="IPR029028">
    <property type="entry name" value="Alpha/beta_knot_MTases"/>
</dbReference>